<dbReference type="PANTHER" id="PTHR24148:SF64">
    <property type="entry name" value="HETEROKARYON INCOMPATIBILITY DOMAIN-CONTAINING PROTEIN"/>
    <property type="match status" value="1"/>
</dbReference>
<dbReference type="Proteomes" id="UP000799424">
    <property type="component" value="Unassembled WGS sequence"/>
</dbReference>
<protein>
    <submittedName>
        <fullName evidence="2">HET-domain-containing protein</fullName>
    </submittedName>
</protein>
<evidence type="ECO:0000313" key="3">
    <source>
        <dbReference type="Proteomes" id="UP000799424"/>
    </source>
</evidence>
<organism evidence="2 3">
    <name type="scientific">Ophiobolus disseminans</name>
    <dbReference type="NCBI Taxonomy" id="1469910"/>
    <lineage>
        <taxon>Eukaryota</taxon>
        <taxon>Fungi</taxon>
        <taxon>Dikarya</taxon>
        <taxon>Ascomycota</taxon>
        <taxon>Pezizomycotina</taxon>
        <taxon>Dothideomycetes</taxon>
        <taxon>Pleosporomycetidae</taxon>
        <taxon>Pleosporales</taxon>
        <taxon>Pleosporineae</taxon>
        <taxon>Phaeosphaeriaceae</taxon>
        <taxon>Ophiobolus</taxon>
    </lineage>
</organism>
<evidence type="ECO:0000259" key="1">
    <source>
        <dbReference type="Pfam" id="PF06985"/>
    </source>
</evidence>
<dbReference type="InterPro" id="IPR052895">
    <property type="entry name" value="HetReg/Transcr_Mod"/>
</dbReference>
<dbReference type="AlphaFoldDB" id="A0A6A6ZQD4"/>
<dbReference type="PANTHER" id="PTHR24148">
    <property type="entry name" value="ANKYRIN REPEAT DOMAIN-CONTAINING PROTEIN 39 HOMOLOG-RELATED"/>
    <property type="match status" value="1"/>
</dbReference>
<reference evidence="2" key="1">
    <citation type="journal article" date="2020" name="Stud. Mycol.">
        <title>101 Dothideomycetes genomes: a test case for predicting lifestyles and emergence of pathogens.</title>
        <authorList>
            <person name="Haridas S."/>
            <person name="Albert R."/>
            <person name="Binder M."/>
            <person name="Bloem J."/>
            <person name="Labutti K."/>
            <person name="Salamov A."/>
            <person name="Andreopoulos B."/>
            <person name="Baker S."/>
            <person name="Barry K."/>
            <person name="Bills G."/>
            <person name="Bluhm B."/>
            <person name="Cannon C."/>
            <person name="Castanera R."/>
            <person name="Culley D."/>
            <person name="Daum C."/>
            <person name="Ezra D."/>
            <person name="Gonzalez J."/>
            <person name="Henrissat B."/>
            <person name="Kuo A."/>
            <person name="Liang C."/>
            <person name="Lipzen A."/>
            <person name="Lutzoni F."/>
            <person name="Magnuson J."/>
            <person name="Mondo S."/>
            <person name="Nolan M."/>
            <person name="Ohm R."/>
            <person name="Pangilinan J."/>
            <person name="Park H.-J."/>
            <person name="Ramirez L."/>
            <person name="Alfaro M."/>
            <person name="Sun H."/>
            <person name="Tritt A."/>
            <person name="Yoshinaga Y."/>
            <person name="Zwiers L.-H."/>
            <person name="Turgeon B."/>
            <person name="Goodwin S."/>
            <person name="Spatafora J."/>
            <person name="Crous P."/>
            <person name="Grigoriev I."/>
        </authorList>
    </citation>
    <scope>NUCLEOTIDE SEQUENCE</scope>
    <source>
        <strain evidence="2">CBS 113818</strain>
    </source>
</reference>
<accession>A0A6A6ZQD4</accession>
<dbReference type="Pfam" id="PF06985">
    <property type="entry name" value="HET"/>
    <property type="match status" value="1"/>
</dbReference>
<keyword evidence="3" id="KW-1185">Reference proteome</keyword>
<name>A0A6A6ZQD4_9PLEO</name>
<feature type="domain" description="Heterokaryon incompatibility" evidence="1">
    <location>
        <begin position="47"/>
        <end position="200"/>
    </location>
</feature>
<gene>
    <name evidence="2" type="ORF">CC86DRAFT_65993</name>
</gene>
<dbReference type="OrthoDB" id="4476201at2759"/>
<sequence length="232" mass="26651">MDLRTDISLFTYTALAPDEIRLLEPTGAADGLSWSLRTVNLDDNLEYDALSYVWGTQTGDMPIICNEQSLLVHHNLYLALPFVANRYRGARHCPIWIDAVCINQRDENEKLVQIGMMNRIYRDADTVWVWLGIAANQARVAQAIALLPKYVEASRQMRQHHRQYRLDDSLGLNRLDADLWSAIFHIVCNPWFYRVWVVQEAVLAKSLRFLCGEQEIDFQLLSKAIKNSLDGA</sequence>
<dbReference type="InterPro" id="IPR010730">
    <property type="entry name" value="HET"/>
</dbReference>
<proteinExistence type="predicted"/>
<evidence type="ECO:0000313" key="2">
    <source>
        <dbReference type="EMBL" id="KAF2823320.1"/>
    </source>
</evidence>
<dbReference type="EMBL" id="MU006232">
    <property type="protein sequence ID" value="KAF2823320.1"/>
    <property type="molecule type" value="Genomic_DNA"/>
</dbReference>